<comment type="caution">
    <text evidence="1">The sequence shown here is derived from an EMBL/GenBank/DDBJ whole genome shotgun (WGS) entry which is preliminary data.</text>
</comment>
<accession>A0AA44DA85</accession>
<gene>
    <name evidence="1" type="ORF">HGA06_00370</name>
</gene>
<proteinExistence type="predicted"/>
<reference evidence="1 2" key="1">
    <citation type="submission" date="2020-04" db="EMBL/GenBank/DDBJ databases">
        <title>MicrobeNet Type strains.</title>
        <authorList>
            <person name="Nicholson A.C."/>
        </authorList>
    </citation>
    <scope>NUCLEOTIDE SEQUENCE [LARGE SCALE GENOMIC DNA]</scope>
    <source>
        <strain evidence="1 2">DSM 40738</strain>
    </source>
</reference>
<sequence length="150" mass="16057">MLTACASTQPKHLARTEYPYWKKGADAAEAAAFLRVRVPEGATEVRGAVRVQPQEHVYLLSFVTDSKTAEAVVDDLRPDHPLKTDGAPSSLSGDGFEHLGLTSPQDVKGVRTASACPPCVGDSRRGHVQGIEAHVDDMAGGRARVYLTAY</sequence>
<keyword evidence="2" id="KW-1185">Reference proteome</keyword>
<evidence type="ECO:0000313" key="1">
    <source>
        <dbReference type="EMBL" id="NKY12675.1"/>
    </source>
</evidence>
<organism evidence="1 2">
    <name type="scientific">Streptomyces somaliensis (strain ATCC 33201 / DSM 40738 / JCM 12659 / KCTC 9044 / NCTC 11332 / NRRL B-12077 / IP 733)</name>
    <dbReference type="NCBI Taxonomy" id="1134445"/>
    <lineage>
        <taxon>Bacteria</taxon>
        <taxon>Bacillati</taxon>
        <taxon>Actinomycetota</taxon>
        <taxon>Actinomycetes</taxon>
        <taxon>Kitasatosporales</taxon>
        <taxon>Streptomycetaceae</taxon>
        <taxon>Streptomyces</taxon>
    </lineage>
</organism>
<dbReference type="AlphaFoldDB" id="A0AA44DA85"/>
<dbReference type="EMBL" id="JAAXOU010000002">
    <property type="protein sequence ID" value="NKY12675.1"/>
    <property type="molecule type" value="Genomic_DNA"/>
</dbReference>
<evidence type="ECO:0000313" key="2">
    <source>
        <dbReference type="Proteomes" id="UP000570003"/>
    </source>
</evidence>
<name>A0AA44DA85_STRE0</name>
<protein>
    <submittedName>
        <fullName evidence="1">Uncharacterized protein</fullName>
    </submittedName>
</protein>
<dbReference type="Proteomes" id="UP000570003">
    <property type="component" value="Unassembled WGS sequence"/>
</dbReference>